<gene>
    <name evidence="1" type="ORF">OMAG_001741</name>
</gene>
<protein>
    <submittedName>
        <fullName evidence="1">Uncharacterized protein</fullName>
    </submittedName>
</protein>
<sequence>MIKETVYFGDAQEEKIKMVFSGYADIPGTNDYAPKYRTEYEYSGDAIARTLTYYVEGLDNKKEGGVLIGDTIFEGDVATNRVSSKITFDVKTGAPIIMEDFVYESEITGTSVSADKDGLREVRKYETNEKEFDVNGNGIIDAGEDLNNDGKLGNDYDVNGDGKLDDADSDGKIGDVILTSITYFVGDKDREVADYTYTKADDGTITSTVVNYYRGGNRASDADWRDPKEKVVVYKGEVDTESLDADGNGIFDGKEKDVVSVSYYDTEHRLPGEEVLNFSESYAQGNVIRSTVYYYGDDELRASDANYRLPLKKAVTYWSDDVNDNGEIDSGARIKSATFYFIDGKLKGEEVQDYTKTYLMDGVTARDTTIYFYEGGKRAKDVGVEERLERSITYWEDSVNKDGSLKDDAKKKSETVNQFGPAAQRGQEVADVTINYYRDGETVRDTTVYYYHGDTKDLRASDANYRSGLQRSATYWGNALDEVKLVNSDGTYDKEGIKEYLLLKLGINLDNLSTKEELEKALLDKASGGAGDSIKFILNKDKNVVENIGDIIKSLKDIFDGNSAITSLLLGVDFSQVITKEDLIKAMLIEGGMAGDKAELATILLAADRDSVVSSGDFIEKIISIFESKGLGKTILEEAVLGTVLGSDTELFLQELKGLASKELRDFLDTIDLTALGIGSVLELIQYLKENASAKGYTASEVMTLSETLSLGKIDEFKEFYDSLKNTAEGKLGEFLEKIDIQALGIMTLKELVEYLFTNALNNGYTEEEVLELLGIKVFSDAESIDLVLDKMKSLASGKLLDFLKGIDLKALGISTLEELETYLRNNAVAQGYDVSLVDAMLEEMALLGVSDVTGFAATFKSLSSGSLRRFLNSLNLEVEGITSVEEFILFLKDNASSNGFYYEDIVKILGDMAGLGIDKTRVFLEKMITSATGALKVFLEGINLTAQGIDSLEELIEYLVNNAFTNGYTEDDVMEVLSGIAESARSDVEGFIESLLRISSGNLKMFLSGVNPELLGIKRISDLLEYLIDNAEANGYSESDVVSLIEEGFSGLQLNELFSAMIERADGNLKTFIESIDLNVEKILSVAEFIQYLRDNAQSHGYTNEDITALLGTILGDIYYDSPDAVLAGLLEVAEGNLKTFLEGIDLAVLGITTIEGLLEYLKNNMTAGGYVYEDIMDALGLFAAISMEDVYGVLLGLQEFAAGSLKEFLSNLDVYKEGIFTVTRLMEYLKENAAINGFTSDDVVKLFIELSASALENVDGLLNKLSAVAKGDLKIFIDSIDLDALGISTISSLIEYLETSASANGYTIDDVLSALIEVASTVINEAESLLAGLKDLSSGALNTFLKTIDLQQEGIKTAKELIDYLIDNAAGNGYLAGDVHALLLKLVEAGANGIYDYVDSLRNLAEGNIKDLLNNINIIKLGITTKTELIEYLRSKSAEAGFTEAELFTLLAIEKARNADGMKALLAVFVSKAKGNLKDFLETMDLELLGITNLKELYEYLKENMSANSYAEEDIRSMLLELIGDADSLLTDYLGLLEDRATGVLKLFISGINLNTEGITTISELIKYLKDNAAANGYTEADVDALIALLGINYTDKVKSFITDLLTFAEGNLKLFLQGIDVDAEGISNVSELIQYLKERALANGYTEDDVLKAIVSVMIKDIEDAAELKNELEKLASGNLKIFIEGLDLLALGITSAEELYAYLKEKAAANGYTEKEVLSLFVLFFAGSFDEVARVLDGLISLSSGNLKTFLEKIDPVSLGIMTISELIAYLKDNALANGFTEEDVLNLFLDFVISSSGTVSEFLLALKGSASGALKTFIDTIDLVALGISTIEELIQYLKNNAGANGYTAEDVENLIISLAGAGLTSVQGLLDDLIGVASSGNLKTFMEGLDLAALGIDTIEELIQYLKDNALANGYTEEEVTELLLLLAVGNQSVDEFFNNLLGTLIGGDGTLSGLVAMFLATNLSTINTKEELLNALIVTSGGTNVSEIKALINELNKITPISEYTTALGMLADILALSQTIKDANPQGVSLVNQLRDLLINSGLSDADLLIALKSLSAGEGSAKLVSLLMDSTIFPRDKVSERVITSLAVYPFADAFSFKY</sequence>
<evidence type="ECO:0000313" key="1">
    <source>
        <dbReference type="EMBL" id="KJJ84278.1"/>
    </source>
</evidence>
<accession>A0A0F0CLS8</accession>
<keyword evidence="2" id="KW-1185">Reference proteome</keyword>
<proteinExistence type="predicted"/>
<organism evidence="1 2">
    <name type="scientific">Candidatus Omnitrophus magneticus</name>
    <dbReference type="NCBI Taxonomy" id="1609969"/>
    <lineage>
        <taxon>Bacteria</taxon>
        <taxon>Pseudomonadati</taxon>
        <taxon>Candidatus Omnitrophota</taxon>
        <taxon>Candidatus Omnitrophus</taxon>
    </lineage>
</organism>
<evidence type="ECO:0000313" key="2">
    <source>
        <dbReference type="Proteomes" id="UP000033428"/>
    </source>
</evidence>
<name>A0A0F0CLS8_9BACT</name>
<dbReference type="Proteomes" id="UP000033428">
    <property type="component" value="Unassembled WGS sequence"/>
</dbReference>
<dbReference type="EMBL" id="JYNY01000372">
    <property type="protein sequence ID" value="KJJ84278.1"/>
    <property type="molecule type" value="Genomic_DNA"/>
</dbReference>
<comment type="caution">
    <text evidence="1">The sequence shown here is derived from an EMBL/GenBank/DDBJ whole genome shotgun (WGS) entry which is preliminary data.</text>
</comment>
<reference evidence="1 2" key="1">
    <citation type="submission" date="2015-02" db="EMBL/GenBank/DDBJ databases">
        <title>Single-cell genomics of uncultivated deep-branching MTB reveals a conserved set of magnetosome genes.</title>
        <authorList>
            <person name="Kolinko S."/>
            <person name="Richter M."/>
            <person name="Glockner F.O."/>
            <person name="Brachmann A."/>
            <person name="Schuler D."/>
        </authorList>
    </citation>
    <scope>NUCLEOTIDE SEQUENCE [LARGE SCALE GENOMIC DNA]</scope>
    <source>
        <strain evidence="1">SKK-01</strain>
    </source>
</reference>